<dbReference type="GO" id="GO:0048312">
    <property type="term" value="P:intracellular distribution of mitochondria"/>
    <property type="evidence" value="ECO:0007669"/>
    <property type="project" value="TreeGrafter"/>
</dbReference>
<accession>A0AAV9X7Z6</accession>
<dbReference type="InterPro" id="IPR001401">
    <property type="entry name" value="Dynamin_GTPase"/>
</dbReference>
<proteinExistence type="predicted"/>
<dbReference type="GO" id="GO:0016020">
    <property type="term" value="C:membrane"/>
    <property type="evidence" value="ECO:0007669"/>
    <property type="project" value="TreeGrafter"/>
</dbReference>
<dbReference type="CDD" id="cd08771">
    <property type="entry name" value="DLP_1"/>
    <property type="match status" value="1"/>
</dbReference>
<dbReference type="GO" id="GO:0005525">
    <property type="term" value="F:GTP binding"/>
    <property type="evidence" value="ECO:0007669"/>
    <property type="project" value="InterPro"/>
</dbReference>
<dbReference type="PANTHER" id="PTHR11566:SF21">
    <property type="entry name" value="DYNAMIN RELATED PROTEIN 1, ISOFORM A"/>
    <property type="match status" value="1"/>
</dbReference>
<protein>
    <submittedName>
        <fullName evidence="6">Uncharacterized protein</fullName>
    </submittedName>
</protein>
<evidence type="ECO:0000256" key="3">
    <source>
        <dbReference type="SAM" id="MobiDB-lite"/>
    </source>
</evidence>
<keyword evidence="7" id="KW-1185">Reference proteome</keyword>
<feature type="compositionally biased region" description="Basic and acidic residues" evidence="3">
    <location>
        <begin position="16"/>
        <end position="31"/>
    </location>
</feature>
<dbReference type="EMBL" id="JAVHJO010000008">
    <property type="protein sequence ID" value="KAK6538210.1"/>
    <property type="molecule type" value="Genomic_DNA"/>
</dbReference>
<dbReference type="SUPFAM" id="SSF52540">
    <property type="entry name" value="P-loop containing nucleoside triphosphate hydrolases"/>
    <property type="match status" value="1"/>
</dbReference>
<evidence type="ECO:0000313" key="6">
    <source>
        <dbReference type="EMBL" id="KAK6538210.1"/>
    </source>
</evidence>
<dbReference type="InterPro" id="IPR030381">
    <property type="entry name" value="G_DYNAMIN_dom"/>
</dbReference>
<dbReference type="SMART" id="SM00053">
    <property type="entry name" value="DYNc"/>
    <property type="match status" value="1"/>
</dbReference>
<dbReference type="Pfam" id="PF01031">
    <property type="entry name" value="Dynamin_M"/>
    <property type="match status" value="1"/>
</dbReference>
<comment type="caution">
    <text evidence="6">The sequence shown here is derived from an EMBL/GenBank/DDBJ whole genome shotgun (WGS) entry which is preliminary data.</text>
</comment>
<dbReference type="Proteomes" id="UP001365542">
    <property type="component" value="Unassembled WGS sequence"/>
</dbReference>
<dbReference type="InterPro" id="IPR045063">
    <property type="entry name" value="Dynamin_N"/>
</dbReference>
<evidence type="ECO:0000256" key="2">
    <source>
        <dbReference type="ARBA" id="ARBA00023134"/>
    </source>
</evidence>
<keyword evidence="1" id="KW-0547">Nucleotide-binding</keyword>
<dbReference type="InterPro" id="IPR020850">
    <property type="entry name" value="GED_dom"/>
</dbReference>
<dbReference type="GO" id="GO:0005874">
    <property type="term" value="C:microtubule"/>
    <property type="evidence" value="ECO:0007669"/>
    <property type="project" value="TreeGrafter"/>
</dbReference>
<sequence length="744" mass="84422">MSFSDSISHSGPTGEEPERRSNGGLREKGPVENKTPGQTALLDDSIGLEEHRILLDKIDKLRELGVNKMLGLPQVVVTGDQSSGKSSVLEALTGLPLPRSSGLCTRFATEISLRRSTIPKPVLITIKPSVNRGRLSKAEQTKIDNFKKQIPEEDLTADRFLDILNQASDVMGIPRPGQRSKNSSQGESGFSDDLLSIQLAGPHHSQFSIIDLPGLIRSVADQQRVEDIDLIRDMNSRYITDKRSIILAVLAANVDIANQEVLQLAKAVDPEGERTLGIITKPDRVEAGAELEVLRTASNKSYRLALGYFVVRNRGPSEMELSRRDRDSAEREFFSRQKYWNTLPKDRVGIQSLKEYLGKLIFERFRNDLPHIQSEIEDHIKTCEERLAVLGRPRHSEAEQRGYITAVEVVAGQIVDEAFHGRYEKEVFRENDELKLRQRVRLLNHDLARDFIQYGNTIAFSTSLITRDEEEGIGGRFNTDGSFDSAHKSDVEIFEWIKNEEMNSRGAELPSLTSHFIYPNLFNQITSNWQPIAEFHFRQLTIMMKKFHDAVMLAACKDEHVRHKLSERHMEQLRTLLDDAKKELGYTIEAERTSILLTENPDFLTTVDQFKDGRLMAKLDSVTQDAPSGAVTPPTGIAIRNQVLRNVRDTINSGMSRHKLVEIHDDLRAYYRIARRRIVDTIIIQVFERKVLRKFLELYDPKWAAGLTTEELKVLASEPSMKAQERTEVAQDLQILKAAMYSLY</sequence>
<dbReference type="PRINTS" id="PR00195">
    <property type="entry name" value="DYNAMIN"/>
</dbReference>
<reference evidence="6 7" key="1">
    <citation type="submission" date="2019-10" db="EMBL/GenBank/DDBJ databases">
        <authorList>
            <person name="Palmer J.M."/>
        </authorList>
    </citation>
    <scope>NUCLEOTIDE SEQUENCE [LARGE SCALE GENOMIC DNA]</scope>
    <source>
        <strain evidence="6 7">TWF694</strain>
    </source>
</reference>
<dbReference type="InterPro" id="IPR022812">
    <property type="entry name" value="Dynamin"/>
</dbReference>
<keyword evidence="2" id="KW-0342">GTP-binding</keyword>
<dbReference type="Gene3D" id="3.40.50.300">
    <property type="entry name" value="P-loop containing nucleotide triphosphate hydrolases"/>
    <property type="match status" value="1"/>
</dbReference>
<evidence type="ECO:0000259" key="4">
    <source>
        <dbReference type="PROSITE" id="PS51388"/>
    </source>
</evidence>
<evidence type="ECO:0000313" key="7">
    <source>
        <dbReference type="Proteomes" id="UP001365542"/>
    </source>
</evidence>
<dbReference type="Gene3D" id="1.20.120.1240">
    <property type="entry name" value="Dynamin, middle domain"/>
    <property type="match status" value="1"/>
</dbReference>
<evidence type="ECO:0000259" key="5">
    <source>
        <dbReference type="PROSITE" id="PS51718"/>
    </source>
</evidence>
<dbReference type="PROSITE" id="PS51388">
    <property type="entry name" value="GED"/>
    <property type="match status" value="1"/>
</dbReference>
<dbReference type="GO" id="GO:0005739">
    <property type="term" value="C:mitochondrion"/>
    <property type="evidence" value="ECO:0007669"/>
    <property type="project" value="TreeGrafter"/>
</dbReference>
<dbReference type="GO" id="GO:0006897">
    <property type="term" value="P:endocytosis"/>
    <property type="evidence" value="ECO:0007669"/>
    <property type="project" value="TreeGrafter"/>
</dbReference>
<feature type="compositionally biased region" description="Polar residues" evidence="3">
    <location>
        <begin position="1"/>
        <end position="11"/>
    </location>
</feature>
<feature type="domain" description="Dynamin-type G" evidence="5">
    <location>
        <begin position="69"/>
        <end position="370"/>
    </location>
</feature>
<name>A0AAV9X7Z6_9PEZI</name>
<dbReference type="PANTHER" id="PTHR11566">
    <property type="entry name" value="DYNAMIN"/>
    <property type="match status" value="1"/>
</dbReference>
<dbReference type="GO" id="GO:0016559">
    <property type="term" value="P:peroxisome fission"/>
    <property type="evidence" value="ECO:0007669"/>
    <property type="project" value="TreeGrafter"/>
</dbReference>
<dbReference type="AlphaFoldDB" id="A0AAV9X7Z6"/>
<feature type="domain" description="GED" evidence="4">
    <location>
        <begin position="660"/>
        <end position="744"/>
    </location>
</feature>
<dbReference type="GO" id="GO:0003924">
    <property type="term" value="F:GTPase activity"/>
    <property type="evidence" value="ECO:0007669"/>
    <property type="project" value="InterPro"/>
</dbReference>
<gene>
    <name evidence="6" type="ORF">TWF694_011091</name>
</gene>
<dbReference type="GO" id="GO:0000266">
    <property type="term" value="P:mitochondrial fission"/>
    <property type="evidence" value="ECO:0007669"/>
    <property type="project" value="TreeGrafter"/>
</dbReference>
<dbReference type="InterPro" id="IPR027417">
    <property type="entry name" value="P-loop_NTPase"/>
</dbReference>
<dbReference type="PROSITE" id="PS51718">
    <property type="entry name" value="G_DYNAMIN_2"/>
    <property type="match status" value="1"/>
</dbReference>
<dbReference type="Pfam" id="PF00350">
    <property type="entry name" value="Dynamin_N"/>
    <property type="match status" value="1"/>
</dbReference>
<organism evidence="6 7">
    <name type="scientific">Orbilia ellipsospora</name>
    <dbReference type="NCBI Taxonomy" id="2528407"/>
    <lineage>
        <taxon>Eukaryota</taxon>
        <taxon>Fungi</taxon>
        <taxon>Dikarya</taxon>
        <taxon>Ascomycota</taxon>
        <taxon>Pezizomycotina</taxon>
        <taxon>Orbiliomycetes</taxon>
        <taxon>Orbiliales</taxon>
        <taxon>Orbiliaceae</taxon>
        <taxon>Orbilia</taxon>
    </lineage>
</organism>
<feature type="region of interest" description="Disordered" evidence="3">
    <location>
        <begin position="1"/>
        <end position="43"/>
    </location>
</feature>
<evidence type="ECO:0000256" key="1">
    <source>
        <dbReference type="ARBA" id="ARBA00022741"/>
    </source>
</evidence>
<dbReference type="GO" id="GO:0008017">
    <property type="term" value="F:microtubule binding"/>
    <property type="evidence" value="ECO:0007669"/>
    <property type="project" value="TreeGrafter"/>
</dbReference>
<dbReference type="InterPro" id="IPR000375">
    <property type="entry name" value="Dynamin_stalk"/>
</dbReference>